<reference evidence="1 2" key="1">
    <citation type="submission" date="2024-05" db="EMBL/GenBank/DDBJ databases">
        <title>A draft genome resource for the thread blight pathogen Marasmius tenuissimus strain MS-2.</title>
        <authorList>
            <person name="Yulfo-Soto G.E."/>
            <person name="Baruah I.K."/>
            <person name="Amoako-Attah I."/>
            <person name="Bukari Y."/>
            <person name="Meinhardt L.W."/>
            <person name="Bailey B.A."/>
            <person name="Cohen S.P."/>
        </authorList>
    </citation>
    <scope>NUCLEOTIDE SEQUENCE [LARGE SCALE GENOMIC DNA]</scope>
    <source>
        <strain evidence="1 2">MS-2</strain>
    </source>
</reference>
<dbReference type="EMBL" id="JBBXMP010000056">
    <property type="protein sequence ID" value="KAL0064818.1"/>
    <property type="molecule type" value="Genomic_DNA"/>
</dbReference>
<dbReference type="SUPFAM" id="SSF55486">
    <property type="entry name" value="Metalloproteases ('zincins'), catalytic domain"/>
    <property type="match status" value="1"/>
</dbReference>
<evidence type="ECO:0000313" key="2">
    <source>
        <dbReference type="Proteomes" id="UP001437256"/>
    </source>
</evidence>
<evidence type="ECO:0000313" key="1">
    <source>
        <dbReference type="EMBL" id="KAL0064818.1"/>
    </source>
</evidence>
<dbReference type="Gene3D" id="3.40.390.10">
    <property type="entry name" value="Collagenase (Catalytic Domain)"/>
    <property type="match status" value="1"/>
</dbReference>
<accession>A0ABR2ZVK8</accession>
<keyword evidence="2" id="KW-1185">Reference proteome</keyword>
<gene>
    <name evidence="1" type="ORF">AAF712_008215</name>
</gene>
<dbReference type="SUPFAM" id="SSF50969">
    <property type="entry name" value="YVTN repeat-like/Quinoprotein amine dehydrogenase"/>
    <property type="match status" value="1"/>
</dbReference>
<dbReference type="Gene3D" id="2.130.10.10">
    <property type="entry name" value="YVTN repeat-like/Quinoprotein amine dehydrogenase"/>
    <property type="match status" value="1"/>
</dbReference>
<comment type="caution">
    <text evidence="1">The sequence shown here is derived from an EMBL/GenBank/DDBJ whole genome shotgun (WGS) entry which is preliminary data.</text>
</comment>
<sequence>MGKTSEKTFIRKVRHETGHTLGFMHEHLRPEIVDRLDWEKTIAAYAPGWNRKKTIDNILTPLWNGDSSHYSVSDVADVDSIMCYPLDDSLLKEGSKGPSIVGGPNFSEYDKKHAALVYPIPEYEAWIVSEDKQTIGIAASGKALFLLLLSGEIRAIFEIDGDLIQHTIGEVDDPVNTKLVASGDQLYMIEDGYSVSVWDGSFGSNTEEWTSANDKEDNVQVDVRGKSVYYRDESGMVVMYNDELQIWRELYRKEDVNWISSTKTHLYRQTDEGEIWQIPVPHGNPAKDWKRIDRFTNTIQIATNWRHVYQLRENGEIWVYSGIDRHWTKIFKQQSPVFLIEAFEDRLFRIEAHEDDDGSDIWYNDDNTEEGWKELDIEKNWAFFVYTGGYVYEFIRETGEVTRYTGIC</sequence>
<dbReference type="InterPro" id="IPR011044">
    <property type="entry name" value="Quino_amine_DH_bsu"/>
</dbReference>
<dbReference type="InterPro" id="IPR015943">
    <property type="entry name" value="WD40/YVTN_repeat-like_dom_sf"/>
</dbReference>
<dbReference type="Proteomes" id="UP001437256">
    <property type="component" value="Unassembled WGS sequence"/>
</dbReference>
<organism evidence="1 2">
    <name type="scientific">Marasmius tenuissimus</name>
    <dbReference type="NCBI Taxonomy" id="585030"/>
    <lineage>
        <taxon>Eukaryota</taxon>
        <taxon>Fungi</taxon>
        <taxon>Dikarya</taxon>
        <taxon>Basidiomycota</taxon>
        <taxon>Agaricomycotina</taxon>
        <taxon>Agaricomycetes</taxon>
        <taxon>Agaricomycetidae</taxon>
        <taxon>Agaricales</taxon>
        <taxon>Marasmiineae</taxon>
        <taxon>Marasmiaceae</taxon>
        <taxon>Marasmius</taxon>
    </lineage>
</organism>
<dbReference type="InterPro" id="IPR024079">
    <property type="entry name" value="MetalloPept_cat_dom_sf"/>
</dbReference>
<protein>
    <recommendedName>
        <fullName evidence="3">Peptidase M12A domain-containing protein</fullName>
    </recommendedName>
</protein>
<name>A0ABR2ZVK8_9AGAR</name>
<proteinExistence type="predicted"/>
<evidence type="ECO:0008006" key="3">
    <source>
        <dbReference type="Google" id="ProtNLM"/>
    </source>
</evidence>